<dbReference type="Gene3D" id="3.40.50.2300">
    <property type="match status" value="2"/>
</dbReference>
<accession>A0A948T2A8</accession>
<keyword evidence="1" id="KW-0732">Signal</keyword>
<dbReference type="InterPro" id="IPR003760">
    <property type="entry name" value="PnrA-like"/>
</dbReference>
<reference evidence="3" key="2">
    <citation type="submission" date="2021-04" db="EMBL/GenBank/DDBJ databases">
        <authorList>
            <person name="Gilroy R."/>
        </authorList>
    </citation>
    <scope>NUCLEOTIDE SEQUENCE</scope>
    <source>
        <strain evidence="3">B5_2728</strain>
    </source>
</reference>
<dbReference type="PANTHER" id="PTHR43208:SF1">
    <property type="entry name" value="ABC TRANSPORTER SUBSTRATE-BINDING PROTEIN"/>
    <property type="match status" value="1"/>
</dbReference>
<dbReference type="InterPro" id="IPR052910">
    <property type="entry name" value="ABC-Purine-Binding"/>
</dbReference>
<sequence length="643" mass="72877">MRMDEYKKAQKMGQKSFRNSLSKGLYPYLQVLDDILEHTEVDTTQPLGLVQIPLESIVGTKTEGRKTAFARNFMPLLEEGSEFSYKWAGLCEAQMEEGIRDPIQAIEFMNRFYVIEGNKRVSVMKYLGAVSIPGNVTRYIPKRNGSKENNIYYEFLEFYQMTQINLIWFTEEGRFAEFVRRVGKEPGESWTAEEKQLLCSVYYRFQPLFEAKSQGQLTITASDALFAFLAAYPYEQVCSMSMDQMRDALNKAWEEILVLTQPEAVEVSLAPTQSSSPGLWARLQNPLRLSSPRLKIAFIYEKTPETSAWTYAHEFGRRELESRFDKQVETICFDQVIPEENGDAVMEQAIAEGCNVIFTTTPRLIPCSVKASVAHPNIKVINCSVNTSHPSIRSYYGRIHEAKFLMGAIAGALCQQKPIGYIGSYPTYGMIAAVNAFALGAKMTNPDAVVHLHWNCVKGTSPEERLKEEGIDLICGLDTRTPDRSPWRVGLYRVQEDNLFNYAMPFWNWGEFYCRMVQSILNGAWQQQAEEVRALNYWWGMDSGVIDVICSRNLPAPTQNLVNILRQVVCEPGFDPFAGEIINQQGNRLYPANHPPLSAEEIITMDWLADNVVGEIPAFDDLIDAAKPLISTVGIQRENPSNT</sequence>
<comment type="caution">
    <text evidence="3">The sequence shown here is derived from an EMBL/GenBank/DDBJ whole genome shotgun (WGS) entry which is preliminary data.</text>
</comment>
<name>A0A948T2A8_9FIRM</name>
<evidence type="ECO:0000313" key="4">
    <source>
        <dbReference type="Proteomes" id="UP000713596"/>
    </source>
</evidence>
<protein>
    <submittedName>
        <fullName evidence="3">BMP family ABC transporter substrate-binding protein</fullName>
    </submittedName>
</protein>
<dbReference type="Pfam" id="PF02608">
    <property type="entry name" value="Bmp"/>
    <property type="match status" value="1"/>
</dbReference>
<organism evidence="3 4">
    <name type="scientific">Candidatus Allofournierella pullistercoris</name>
    <dbReference type="NCBI Taxonomy" id="2838597"/>
    <lineage>
        <taxon>Bacteria</taxon>
        <taxon>Bacillati</taxon>
        <taxon>Bacillota</taxon>
        <taxon>Clostridia</taxon>
        <taxon>Eubacteriales</taxon>
        <taxon>Oscillospiraceae</taxon>
        <taxon>Allofournierella</taxon>
    </lineage>
</organism>
<dbReference type="PANTHER" id="PTHR43208">
    <property type="entry name" value="ABC TRANSPORTER SUBSTRATE-BINDING PROTEIN"/>
    <property type="match status" value="1"/>
</dbReference>
<proteinExistence type="predicted"/>
<gene>
    <name evidence="3" type="ORF">H9882_04190</name>
</gene>
<dbReference type="EMBL" id="JAHLFP010000032">
    <property type="protein sequence ID" value="MBU3806075.1"/>
    <property type="molecule type" value="Genomic_DNA"/>
</dbReference>
<evidence type="ECO:0000256" key="1">
    <source>
        <dbReference type="ARBA" id="ARBA00022729"/>
    </source>
</evidence>
<dbReference type="Proteomes" id="UP000713596">
    <property type="component" value="Unassembled WGS sequence"/>
</dbReference>
<reference evidence="3" key="1">
    <citation type="journal article" date="2021" name="PeerJ">
        <title>Extensive microbial diversity within the chicken gut microbiome revealed by metagenomics and culture.</title>
        <authorList>
            <person name="Gilroy R."/>
            <person name="Ravi A."/>
            <person name="Getino M."/>
            <person name="Pursley I."/>
            <person name="Horton D.L."/>
            <person name="Alikhan N.F."/>
            <person name="Baker D."/>
            <person name="Gharbi K."/>
            <person name="Hall N."/>
            <person name="Watson M."/>
            <person name="Adriaenssens E.M."/>
            <person name="Foster-Nyarko E."/>
            <person name="Jarju S."/>
            <person name="Secka A."/>
            <person name="Antonio M."/>
            <person name="Oren A."/>
            <person name="Chaudhuri R.R."/>
            <person name="La Ragione R."/>
            <person name="Hildebrand F."/>
            <person name="Pallen M.J."/>
        </authorList>
    </citation>
    <scope>NUCLEOTIDE SEQUENCE</scope>
    <source>
        <strain evidence="3">B5_2728</strain>
    </source>
</reference>
<evidence type="ECO:0000259" key="2">
    <source>
        <dbReference type="Pfam" id="PF02608"/>
    </source>
</evidence>
<evidence type="ECO:0000313" key="3">
    <source>
        <dbReference type="EMBL" id="MBU3806075.1"/>
    </source>
</evidence>
<feature type="domain" description="ABC transporter substrate-binding protein PnrA-like" evidence="2">
    <location>
        <begin position="295"/>
        <end position="454"/>
    </location>
</feature>
<dbReference type="GO" id="GO:0005886">
    <property type="term" value="C:plasma membrane"/>
    <property type="evidence" value="ECO:0007669"/>
    <property type="project" value="InterPro"/>
</dbReference>
<dbReference type="AlphaFoldDB" id="A0A948T2A8"/>